<keyword evidence="1" id="KW-0472">Membrane</keyword>
<evidence type="ECO:0000313" key="3">
    <source>
        <dbReference type="Proteomes" id="UP000297617"/>
    </source>
</evidence>
<evidence type="ECO:0000256" key="1">
    <source>
        <dbReference type="SAM" id="Phobius"/>
    </source>
</evidence>
<comment type="caution">
    <text evidence="2">The sequence shown here is derived from an EMBL/GenBank/DDBJ whole genome shotgun (WGS) entry which is preliminary data.</text>
</comment>
<proteinExistence type="predicted"/>
<keyword evidence="1" id="KW-1133">Transmembrane helix</keyword>
<dbReference type="EMBL" id="RQFD01000015">
    <property type="protein sequence ID" value="TGK48621.1"/>
    <property type="molecule type" value="Genomic_DNA"/>
</dbReference>
<organism evidence="2 3">
    <name type="scientific">Leptospira bouyouniensis</name>
    <dbReference type="NCBI Taxonomy" id="2484911"/>
    <lineage>
        <taxon>Bacteria</taxon>
        <taxon>Pseudomonadati</taxon>
        <taxon>Spirochaetota</taxon>
        <taxon>Spirochaetia</taxon>
        <taxon>Leptospirales</taxon>
        <taxon>Leptospiraceae</taxon>
        <taxon>Leptospira</taxon>
    </lineage>
</organism>
<protein>
    <submittedName>
        <fullName evidence="2">Uncharacterized protein</fullName>
    </submittedName>
</protein>
<evidence type="ECO:0000313" key="2">
    <source>
        <dbReference type="EMBL" id="TGK48621.1"/>
    </source>
</evidence>
<feature type="transmembrane region" description="Helical" evidence="1">
    <location>
        <begin position="38"/>
        <end position="58"/>
    </location>
</feature>
<gene>
    <name evidence="2" type="ORF">EHQ10_13010</name>
</gene>
<feature type="transmembrane region" description="Helical" evidence="1">
    <location>
        <begin position="157"/>
        <end position="178"/>
    </location>
</feature>
<sequence>MNKRFFESDPIRILGSSIVMASVTYFGYLICLKLDPMISYFLAASVEALAALILIQTLGKWKEVIIFSFIVVFILQFSFRSEMRSLSHLRMYDPESIPTNLPKDGFEFLKLEGYRFEDLQSTLKDWEKKYPTITKKKITWLALYESRESYLDSQASLLLFLHLMTPTVWFFVGFVWIVREGLHSLFHFFRS</sequence>
<dbReference type="Proteomes" id="UP000297617">
    <property type="component" value="Unassembled WGS sequence"/>
</dbReference>
<feature type="transmembrane region" description="Helical" evidence="1">
    <location>
        <begin position="12"/>
        <end position="31"/>
    </location>
</feature>
<keyword evidence="3" id="KW-1185">Reference proteome</keyword>
<dbReference type="RefSeq" id="WP_135754334.1">
    <property type="nucleotide sequence ID" value="NZ_RQFD01000015.1"/>
</dbReference>
<name>A0ABY2L3X1_9LEPT</name>
<reference evidence="3" key="1">
    <citation type="journal article" date="2019" name="PLoS Negl. Trop. Dis.">
        <title>Revisiting the worldwide diversity of Leptospira species in the environment.</title>
        <authorList>
            <person name="Vincent A.T."/>
            <person name="Schiettekatte O."/>
            <person name="Bourhy P."/>
            <person name="Veyrier F.J."/>
            <person name="Picardeau M."/>
        </authorList>
    </citation>
    <scope>NUCLEOTIDE SEQUENCE [LARGE SCALE GENOMIC DNA]</scope>
    <source>
        <strain evidence="3">201800295</strain>
    </source>
</reference>
<keyword evidence="1" id="KW-0812">Transmembrane</keyword>
<accession>A0ABY2L3X1</accession>
<feature type="transmembrane region" description="Helical" evidence="1">
    <location>
        <begin position="64"/>
        <end position="81"/>
    </location>
</feature>